<feature type="compositionally biased region" description="Polar residues" evidence="6">
    <location>
        <begin position="1695"/>
        <end position="1706"/>
    </location>
</feature>
<dbReference type="PROSITE" id="PS50913">
    <property type="entry name" value="GRIP"/>
    <property type="match status" value="1"/>
</dbReference>
<feature type="coiled-coil region" evidence="5">
    <location>
        <begin position="244"/>
        <end position="320"/>
    </location>
</feature>
<gene>
    <name evidence="8" type="ORF">GDO81_005520</name>
</gene>
<evidence type="ECO:0000256" key="1">
    <source>
        <dbReference type="ARBA" id="ARBA00004496"/>
    </source>
</evidence>
<feature type="coiled-coil region" evidence="5">
    <location>
        <begin position="353"/>
        <end position="913"/>
    </location>
</feature>
<dbReference type="Gene3D" id="1.10.220.60">
    <property type="entry name" value="GRIP domain"/>
    <property type="match status" value="1"/>
</dbReference>
<dbReference type="InterPro" id="IPR032023">
    <property type="entry name" value="GCC2_Rab_bind"/>
</dbReference>
<comment type="caution">
    <text evidence="8">The sequence shown here is derived from an EMBL/GenBank/DDBJ whole genome shotgun (WGS) entry which is preliminary data.</text>
</comment>
<feature type="coiled-coil region" evidence="5">
    <location>
        <begin position="1795"/>
        <end position="1829"/>
    </location>
</feature>
<reference evidence="8" key="1">
    <citation type="thesis" date="2020" institute="ProQuest LLC" country="789 East Eisenhower Parkway, Ann Arbor, MI, USA">
        <title>Comparative Genomics and Chromosome Evolution.</title>
        <authorList>
            <person name="Mudd A.B."/>
        </authorList>
    </citation>
    <scope>NUCLEOTIDE SEQUENCE</scope>
    <source>
        <strain evidence="8">237g6f4</strain>
        <tissue evidence="8">Blood</tissue>
    </source>
</reference>
<dbReference type="InterPro" id="IPR000237">
    <property type="entry name" value="GRIP_dom"/>
</dbReference>
<feature type="coiled-coil region" evidence="5">
    <location>
        <begin position="85"/>
        <end position="207"/>
    </location>
</feature>
<dbReference type="InterPro" id="IPR051841">
    <property type="entry name" value="MT-Golgi_org_protein"/>
</dbReference>
<proteinExistence type="predicted"/>
<dbReference type="PANTHER" id="PTHR18902:SF25">
    <property type="entry name" value="GRIP AND COILED-COIL DOMAIN-CONTAINING PROTEIN 2"/>
    <property type="match status" value="1"/>
</dbReference>
<evidence type="ECO:0000259" key="7">
    <source>
        <dbReference type="PROSITE" id="PS50913"/>
    </source>
</evidence>
<evidence type="ECO:0000256" key="4">
    <source>
        <dbReference type="ARBA" id="ARBA00023054"/>
    </source>
</evidence>
<dbReference type="PANTHER" id="PTHR18902">
    <property type="entry name" value="NUCLEAR MITOTIC APPARATUS PROTEIN 1-RELATED"/>
    <property type="match status" value="1"/>
</dbReference>
<dbReference type="GO" id="GO:0005794">
    <property type="term" value="C:Golgi apparatus"/>
    <property type="evidence" value="ECO:0007669"/>
    <property type="project" value="TreeGrafter"/>
</dbReference>
<feature type="region of interest" description="Disordered" evidence="6">
    <location>
        <begin position="1724"/>
        <end position="1745"/>
    </location>
</feature>
<accession>A0AAV7CQW8</accession>
<keyword evidence="9" id="KW-1185">Reference proteome</keyword>
<keyword evidence="4 5" id="KW-0175">Coiled coil</keyword>
<evidence type="ECO:0000313" key="9">
    <source>
        <dbReference type="Proteomes" id="UP000824782"/>
    </source>
</evidence>
<feature type="coiled-coil region" evidence="5">
    <location>
        <begin position="34"/>
        <end position="61"/>
    </location>
</feature>
<name>A0AAV7CQW8_ENGPU</name>
<evidence type="ECO:0000256" key="6">
    <source>
        <dbReference type="SAM" id="MobiDB-lite"/>
    </source>
</evidence>
<dbReference type="Pfam" id="PF16704">
    <property type="entry name" value="Rab_bind"/>
    <property type="match status" value="1"/>
</dbReference>
<dbReference type="FunFam" id="1.10.220.60:FF:000003">
    <property type="entry name" value="GRIP and coiled-coil domain-containing protein 2"/>
    <property type="match status" value="1"/>
</dbReference>
<evidence type="ECO:0000256" key="2">
    <source>
        <dbReference type="ARBA" id="ARBA00022490"/>
    </source>
</evidence>
<dbReference type="Proteomes" id="UP000824782">
    <property type="component" value="Unassembled WGS sequence"/>
</dbReference>
<dbReference type="GO" id="GO:0034499">
    <property type="term" value="P:late endosome to Golgi transport"/>
    <property type="evidence" value="ECO:0007669"/>
    <property type="project" value="TreeGrafter"/>
</dbReference>
<dbReference type="Pfam" id="PF01465">
    <property type="entry name" value="GRIP"/>
    <property type="match status" value="1"/>
</dbReference>
<dbReference type="SMART" id="SM00755">
    <property type="entry name" value="Grip"/>
    <property type="match status" value="1"/>
</dbReference>
<feature type="coiled-coil region" evidence="5">
    <location>
        <begin position="966"/>
        <end position="1115"/>
    </location>
</feature>
<comment type="subcellular location">
    <subcellularLocation>
        <location evidence="1">Cytoplasm</location>
    </subcellularLocation>
</comment>
<feature type="region of interest" description="Disordered" evidence="6">
    <location>
        <begin position="1695"/>
        <end position="1714"/>
    </location>
</feature>
<feature type="coiled-coil region" evidence="5">
    <location>
        <begin position="1665"/>
        <end position="1692"/>
    </location>
</feature>
<organism evidence="8 9">
    <name type="scientific">Engystomops pustulosus</name>
    <name type="common">Tungara frog</name>
    <name type="synonym">Physalaemus pustulosus</name>
    <dbReference type="NCBI Taxonomy" id="76066"/>
    <lineage>
        <taxon>Eukaryota</taxon>
        <taxon>Metazoa</taxon>
        <taxon>Chordata</taxon>
        <taxon>Craniata</taxon>
        <taxon>Vertebrata</taxon>
        <taxon>Euteleostomi</taxon>
        <taxon>Amphibia</taxon>
        <taxon>Batrachia</taxon>
        <taxon>Anura</taxon>
        <taxon>Neobatrachia</taxon>
        <taxon>Hyloidea</taxon>
        <taxon>Leptodactylidae</taxon>
        <taxon>Leiuperinae</taxon>
        <taxon>Engystomops</taxon>
    </lineage>
</organism>
<protein>
    <recommendedName>
        <fullName evidence="7">GRIP domain-containing protein</fullName>
    </recommendedName>
</protein>
<keyword evidence="3" id="KW-0597">Phosphoprotein</keyword>
<dbReference type="EMBL" id="WNYA01000002">
    <property type="protein sequence ID" value="KAG8586936.1"/>
    <property type="molecule type" value="Genomic_DNA"/>
</dbReference>
<feature type="coiled-coil region" evidence="5">
    <location>
        <begin position="1153"/>
        <end position="1624"/>
    </location>
</feature>
<evidence type="ECO:0000313" key="8">
    <source>
        <dbReference type="EMBL" id="KAG8586936.1"/>
    </source>
</evidence>
<keyword evidence="2" id="KW-0963">Cytoplasm</keyword>
<feature type="region of interest" description="Disordered" evidence="6">
    <location>
        <begin position="1"/>
        <end position="24"/>
    </location>
</feature>
<sequence>MEDTGQDVVSSPATPGAGKSKLDTLPKEDLIKFAKKQMMLIQKVKSRCTELEKEVEELKSKPIAGGNDDVVQALTERLDSVLLEKAEVHQQVVSMKKELHKTKEEFEAAATKANELQQHLEQSNKNLLEDIAVLKSDLLQSQNNHKEDVHTVKKELQEALMKQKELIDKLSQQEEQDQHLKRMEQEREVYEERLSKLKKDLDSSTEEKDNGITKLKDAQTVSEQYFCEIQGLHAKILELQALHQEEASNLMHELETSTKEFEKEKSKLQDVINQYIEKEKMCLEHNKPKQINSDESNVPSKNEEDEVQRLKCIVNDLESRQSLLIDEFTYTNNLKVGLEREVEHLKSEYFHEREELEFKINELQLAIEEYNSLIEKLKTELESTKTHYKQQTQQNAKDMQSMRDQHKKEMTELKQSITSAYENEKLSFIHEIQILKEQCERLHQEKEEATSSYESLRETFVSLQAELEESAGKISREFETMKHQQASDVQELQQKLRTAYKDKNDLLETVNQLQSKVATLSSKESECEELQLQITTLQRSNEEYLSSLHQKDEFIKELQVNESCENAELSVLHEEIQKLQQLYQSEQVNVEALQQKAESQAALIAQLKNTVEELTQKLQDSGLSQQSDGEDTLLQITRWQQQNEEITATLHEKEEQVKDLQMKIEETNKQNAEISSKMQQQNEEVTATLHEKEEQVKDLQIKIEETNKQNAEISSKMQQQNEEVTATIHEKEEQVKDLQMKIEETNKQNAEISSKMQQQNEEVTATLQEKEEQVKDLQMKIEETNKQNAEISSKMQQQNEEITATLHEKEEQVKDLQMKMEETNKQNTEVTSKMEHVSKELFELQEMFKNEQGKALNFQQEAESHLKLIAQLEHMIEELTQKLSTTEQSLQEIKNLQQQVDTLLLDKQNIETDSRRWQDEVLHLRDEKDLLSKDFDRLHSELSHCLASVEELGDLRMKVQLITSEKDEVTKLVLSKEEKIERFQQQLCVLQDILAIECKDQDFVPLCENINKAVLQLKDDKENVLAQKEETSVELERLREEYEMQCSDLRALLSDYSKEKVLLKEELEETLQDKEALQRDLLEMKNALEKSKLDNQDSISRIDGLNSALNALKKEKPIEVESSDQTQKDVKIESKEDTCKQEVSNIDDLLSLDLEQKSLIADLQDKIEKLERNCKEKEEKCNKIKAVAVKAKKELDANRKEVQSVKEELERVRAEKQQLTSSMKDVVQSAESYQNLLGEYDKQVELLELEREKVRSVEHQLEELSRQLRSAAVEQEKMNSVHEDLVTRCETLQSNNKLLEVQILETQKTKAALEKDLEAERLIREQKVKDHNCTLKQVEELQLQLEKEKKLLQKVSQDFELVRKDAQKSTLMDMEIADYERLVKELNQKITNKNIQLEDLEQEARVQKQQQDILQQEISSLQATLEQQEERSTKMKQLLVKTKKELADSKQIESDHLILQASLKGELEASQQHVEAYKIQVAELTSEKHKVQEQLRALTEQHQRAANTYQQKLLSLQEECTAAKAEQAAVTAEFESYKVRVHNVLKQQKNKSASQAEQEAFKKEREHLQAMLDQVKTKLQETQHSLQMNTAELQTLQSDHDLLLERHNKMLQETVTKEAELREKLCTLQSENMVLKTEHAQVVSQLSAQNEAQRNSFRDQVRHLQDDHRKTVETLQQQLTKVEAQLFQVKNEIALTSPSGSQQPLKSSRERRPADLHILDLYSSAREEGEGMETTDNESVSSASTHVATLEQLLTSPELKTAVDITQWQPELSKEELTEKLNTTLKSVEHLSGLLHETEATNAMLMEQITLLKNEIRRLERNQEREKSVANLEYLKNVLLQFIFLKAGSERQRLLPVIDTMLQLSPEEKGKLFAIAQGEEESAAQPPGWASYLHSWSGLR</sequence>
<evidence type="ECO:0000256" key="3">
    <source>
        <dbReference type="ARBA" id="ARBA00022553"/>
    </source>
</evidence>
<feature type="domain" description="GRIP" evidence="7">
    <location>
        <begin position="1825"/>
        <end position="1875"/>
    </location>
</feature>
<evidence type="ECO:0000256" key="5">
    <source>
        <dbReference type="SAM" id="Coils"/>
    </source>
</evidence>